<evidence type="ECO:0000256" key="1">
    <source>
        <dbReference type="SAM" id="MobiDB-lite"/>
    </source>
</evidence>
<sequence>MGQRSGSEASKLLRVIRTLAGPRPARTAAERLKMIEKIASGVESADNLFKNRNALRFDDTKPQRKRGSGRDRKDTGGRDREE</sequence>
<feature type="region of interest" description="Disordered" evidence="1">
    <location>
        <begin position="51"/>
        <end position="82"/>
    </location>
</feature>
<organism evidence="2">
    <name type="scientific">marine sediment metagenome</name>
    <dbReference type="NCBI Taxonomy" id="412755"/>
    <lineage>
        <taxon>unclassified sequences</taxon>
        <taxon>metagenomes</taxon>
        <taxon>ecological metagenomes</taxon>
    </lineage>
</organism>
<name>X0XPY4_9ZZZZ</name>
<accession>X0XPY4</accession>
<protein>
    <submittedName>
        <fullName evidence="2">Uncharacterized protein</fullName>
    </submittedName>
</protein>
<evidence type="ECO:0000313" key="2">
    <source>
        <dbReference type="EMBL" id="GAG38713.1"/>
    </source>
</evidence>
<comment type="caution">
    <text evidence="2">The sequence shown here is derived from an EMBL/GenBank/DDBJ whole genome shotgun (WGS) entry which is preliminary data.</text>
</comment>
<proteinExistence type="predicted"/>
<reference evidence="2" key="1">
    <citation type="journal article" date="2014" name="Front. Microbiol.">
        <title>High frequency of phylogenetically diverse reductive dehalogenase-homologous genes in deep subseafloor sedimentary metagenomes.</title>
        <authorList>
            <person name="Kawai M."/>
            <person name="Futagami T."/>
            <person name="Toyoda A."/>
            <person name="Takaki Y."/>
            <person name="Nishi S."/>
            <person name="Hori S."/>
            <person name="Arai W."/>
            <person name="Tsubouchi T."/>
            <person name="Morono Y."/>
            <person name="Uchiyama I."/>
            <person name="Ito T."/>
            <person name="Fujiyama A."/>
            <person name="Inagaki F."/>
            <person name="Takami H."/>
        </authorList>
    </citation>
    <scope>NUCLEOTIDE SEQUENCE</scope>
    <source>
        <strain evidence="2">Expedition CK06-06</strain>
    </source>
</reference>
<gene>
    <name evidence="2" type="ORF">S01H1_62023</name>
</gene>
<dbReference type="EMBL" id="BARS01040711">
    <property type="protein sequence ID" value="GAG38713.1"/>
    <property type="molecule type" value="Genomic_DNA"/>
</dbReference>
<feature type="compositionally biased region" description="Basic and acidic residues" evidence="1">
    <location>
        <begin position="55"/>
        <end position="82"/>
    </location>
</feature>
<dbReference type="AlphaFoldDB" id="X0XPY4"/>